<feature type="transmembrane region" description="Helical" evidence="8">
    <location>
        <begin position="385"/>
        <end position="407"/>
    </location>
</feature>
<keyword evidence="4 8" id="KW-0812">Transmembrane</keyword>
<feature type="transmembrane region" description="Helical" evidence="8">
    <location>
        <begin position="319"/>
        <end position="344"/>
    </location>
</feature>
<evidence type="ECO:0000256" key="5">
    <source>
        <dbReference type="ARBA" id="ARBA00022989"/>
    </source>
</evidence>
<protein>
    <recommendedName>
        <fullName evidence="9">Major facilitator superfamily (MFS) profile domain-containing protein</fullName>
    </recommendedName>
</protein>
<keyword evidence="3" id="KW-1003">Cell membrane</keyword>
<feature type="transmembrane region" description="Helical" evidence="8">
    <location>
        <begin position="48"/>
        <end position="69"/>
    </location>
</feature>
<feature type="transmembrane region" description="Helical" evidence="8">
    <location>
        <begin position="105"/>
        <end position="128"/>
    </location>
</feature>
<gene>
    <name evidence="10" type="ORF">Pme01_61280</name>
</gene>
<keyword evidence="5 8" id="KW-1133">Transmembrane helix</keyword>
<feature type="transmembrane region" description="Helical" evidence="8">
    <location>
        <begin position="172"/>
        <end position="190"/>
    </location>
</feature>
<dbReference type="PANTHER" id="PTHR43266:SF2">
    <property type="entry name" value="MAJOR FACILITATOR SUPERFAMILY (MFS) PROFILE DOMAIN-CONTAINING PROTEIN"/>
    <property type="match status" value="1"/>
</dbReference>
<accession>A0A8J3TJ09</accession>
<dbReference type="SUPFAM" id="SSF103473">
    <property type="entry name" value="MFS general substrate transporter"/>
    <property type="match status" value="1"/>
</dbReference>
<feature type="transmembrane region" description="Helical" evidence="8">
    <location>
        <begin position="293"/>
        <end position="313"/>
    </location>
</feature>
<feature type="transmembrane region" description="Helical" evidence="8">
    <location>
        <begin position="21"/>
        <end position="42"/>
    </location>
</feature>
<feature type="transmembrane region" description="Helical" evidence="8">
    <location>
        <begin position="356"/>
        <end position="379"/>
    </location>
</feature>
<dbReference type="Proteomes" id="UP000599074">
    <property type="component" value="Unassembled WGS sequence"/>
</dbReference>
<dbReference type="InterPro" id="IPR036259">
    <property type="entry name" value="MFS_trans_sf"/>
</dbReference>
<feature type="region of interest" description="Disordered" evidence="7">
    <location>
        <begin position="415"/>
        <end position="445"/>
    </location>
</feature>
<keyword evidence="2" id="KW-0813">Transport</keyword>
<feature type="transmembrane region" description="Helical" evidence="8">
    <location>
        <begin position="267"/>
        <end position="286"/>
    </location>
</feature>
<dbReference type="Pfam" id="PF05977">
    <property type="entry name" value="MFS_3"/>
    <property type="match status" value="1"/>
</dbReference>
<evidence type="ECO:0000259" key="9">
    <source>
        <dbReference type="PROSITE" id="PS50850"/>
    </source>
</evidence>
<dbReference type="CDD" id="cd06173">
    <property type="entry name" value="MFS_MefA_like"/>
    <property type="match status" value="1"/>
</dbReference>
<evidence type="ECO:0000256" key="2">
    <source>
        <dbReference type="ARBA" id="ARBA00022448"/>
    </source>
</evidence>
<evidence type="ECO:0000256" key="4">
    <source>
        <dbReference type="ARBA" id="ARBA00022692"/>
    </source>
</evidence>
<reference evidence="10" key="1">
    <citation type="submission" date="2021-01" db="EMBL/GenBank/DDBJ databases">
        <title>Whole genome shotgun sequence of Planosporangium mesophilum NBRC 109066.</title>
        <authorList>
            <person name="Komaki H."/>
            <person name="Tamura T."/>
        </authorList>
    </citation>
    <scope>NUCLEOTIDE SEQUENCE</scope>
    <source>
        <strain evidence="10">NBRC 109066</strain>
    </source>
</reference>
<feature type="transmembrane region" description="Helical" evidence="8">
    <location>
        <begin position="149"/>
        <end position="166"/>
    </location>
</feature>
<evidence type="ECO:0000256" key="1">
    <source>
        <dbReference type="ARBA" id="ARBA00004651"/>
    </source>
</evidence>
<sequence>MSFTSASVVPPSRWRDVYIAAIARGASIGGDLLAATALLLALQGRGEGGAAIAAVLVASSAPLVLLAPLSGRLVDRVDSRLLLTVVGLVQAACCVAMAMTGSVPVLVALVAVVAAGASVTQPTFAALLPDMVRVDDLPRATATMQTASSIGMLAGPPVAGLLLGAYGLGAPLLLDGATFLGIIVAGLFIATRRRPSARVADPVDTAAVNLVNPANAGVPPPPWSLSRDRLLMPLVVMVGLVIAVISSTNVVEVFFVRETLHASTAMYGVVGATWTGALAIGSWLVARRRTDDSGYALLMTVSLIVTSVVIALAGLVPNVWWLMALFVLGGACNGVENSIMAVLVSRRAPAAVRGRAFGYFGAIAHAANIAGFVAGGVLVDRFAPGTLLVASGLLGVAAVAVCVLPMLRAVRRERADTREGAREGARDTTVAVAEGPSSPATATVV</sequence>
<dbReference type="Gene3D" id="1.20.1250.20">
    <property type="entry name" value="MFS general substrate transporter like domains"/>
    <property type="match status" value="1"/>
</dbReference>
<keyword evidence="6 8" id="KW-0472">Membrane</keyword>
<dbReference type="RefSeq" id="WP_239088563.1">
    <property type="nucleotide sequence ID" value="NZ_BOON01000085.1"/>
</dbReference>
<evidence type="ECO:0000313" key="10">
    <source>
        <dbReference type="EMBL" id="GII26531.1"/>
    </source>
</evidence>
<comment type="caution">
    <text evidence="10">The sequence shown here is derived from an EMBL/GenBank/DDBJ whole genome shotgun (WGS) entry which is preliminary data.</text>
</comment>
<name>A0A8J3TJ09_9ACTN</name>
<evidence type="ECO:0000256" key="7">
    <source>
        <dbReference type="SAM" id="MobiDB-lite"/>
    </source>
</evidence>
<evidence type="ECO:0000256" key="6">
    <source>
        <dbReference type="ARBA" id="ARBA00023136"/>
    </source>
</evidence>
<dbReference type="PROSITE" id="PS50850">
    <property type="entry name" value="MFS"/>
    <property type="match status" value="1"/>
</dbReference>
<evidence type="ECO:0000256" key="8">
    <source>
        <dbReference type="SAM" id="Phobius"/>
    </source>
</evidence>
<evidence type="ECO:0000313" key="11">
    <source>
        <dbReference type="Proteomes" id="UP000599074"/>
    </source>
</evidence>
<keyword evidence="11" id="KW-1185">Reference proteome</keyword>
<organism evidence="10 11">
    <name type="scientific">Planosporangium mesophilum</name>
    <dbReference type="NCBI Taxonomy" id="689768"/>
    <lineage>
        <taxon>Bacteria</taxon>
        <taxon>Bacillati</taxon>
        <taxon>Actinomycetota</taxon>
        <taxon>Actinomycetes</taxon>
        <taxon>Micromonosporales</taxon>
        <taxon>Micromonosporaceae</taxon>
        <taxon>Planosporangium</taxon>
    </lineage>
</organism>
<dbReference type="EMBL" id="BOON01000085">
    <property type="protein sequence ID" value="GII26531.1"/>
    <property type="molecule type" value="Genomic_DNA"/>
</dbReference>
<comment type="subcellular location">
    <subcellularLocation>
        <location evidence="1">Cell membrane</location>
        <topology evidence="1">Multi-pass membrane protein</topology>
    </subcellularLocation>
</comment>
<dbReference type="AlphaFoldDB" id="A0A8J3TJ09"/>
<feature type="transmembrane region" description="Helical" evidence="8">
    <location>
        <begin position="81"/>
        <end position="99"/>
    </location>
</feature>
<dbReference type="GO" id="GO:0005886">
    <property type="term" value="C:plasma membrane"/>
    <property type="evidence" value="ECO:0007669"/>
    <property type="project" value="UniProtKB-SubCell"/>
</dbReference>
<dbReference type="PANTHER" id="PTHR43266">
    <property type="entry name" value="MACROLIDE-EFFLUX PROTEIN"/>
    <property type="match status" value="1"/>
</dbReference>
<feature type="transmembrane region" description="Helical" evidence="8">
    <location>
        <begin position="230"/>
        <end position="255"/>
    </location>
</feature>
<evidence type="ECO:0000256" key="3">
    <source>
        <dbReference type="ARBA" id="ARBA00022475"/>
    </source>
</evidence>
<dbReference type="GO" id="GO:0022857">
    <property type="term" value="F:transmembrane transporter activity"/>
    <property type="evidence" value="ECO:0007669"/>
    <property type="project" value="InterPro"/>
</dbReference>
<dbReference type="InterPro" id="IPR010290">
    <property type="entry name" value="TM_effector"/>
</dbReference>
<feature type="compositionally biased region" description="Basic and acidic residues" evidence="7">
    <location>
        <begin position="415"/>
        <end position="426"/>
    </location>
</feature>
<dbReference type="InterPro" id="IPR020846">
    <property type="entry name" value="MFS_dom"/>
</dbReference>
<feature type="domain" description="Major facilitator superfamily (MFS) profile" evidence="9">
    <location>
        <begin position="1"/>
        <end position="409"/>
    </location>
</feature>
<proteinExistence type="predicted"/>